<dbReference type="AlphaFoldDB" id="A0AAE8F3M6"/>
<evidence type="ECO:0000256" key="1">
    <source>
        <dbReference type="SAM" id="MobiDB-lite"/>
    </source>
</evidence>
<sequence>MVWAQGEASGTLLLLLLATHRTRGSMRGCGAAMVLAMHCAGAQQQIGEGLGVSPLRYGTLMGFAWWFLAVRCISAWRRVDGFRDGYRYFFPLARGDAFVIPGAPRFTAAPLKPRSRGVGQASRLLPPPGRSSRLCP</sequence>
<protein>
    <submittedName>
        <fullName evidence="2">Uncharacterized protein</fullName>
    </submittedName>
</protein>
<proteinExistence type="predicted"/>
<dbReference type="EMBL" id="PYTT01000156">
    <property type="protein sequence ID" value="RNK98159.1"/>
    <property type="molecule type" value="Genomic_DNA"/>
</dbReference>
<gene>
    <name evidence="2" type="ORF">C9386_19795</name>
</gene>
<organism evidence="2 3">
    <name type="scientific">Xanthomonas vasicola pv. vasculorum</name>
    <dbReference type="NCBI Taxonomy" id="325776"/>
    <lineage>
        <taxon>Bacteria</taxon>
        <taxon>Pseudomonadati</taxon>
        <taxon>Pseudomonadota</taxon>
        <taxon>Gammaproteobacteria</taxon>
        <taxon>Lysobacterales</taxon>
        <taxon>Lysobacteraceae</taxon>
        <taxon>Xanthomonas</taxon>
    </lineage>
</organism>
<comment type="caution">
    <text evidence="2">The sequence shown here is derived from an EMBL/GenBank/DDBJ whole genome shotgun (WGS) entry which is preliminary data.</text>
</comment>
<accession>A0AAE8F3M6</accession>
<dbReference type="KEGG" id="xva:C7V42_14210"/>
<feature type="region of interest" description="Disordered" evidence="1">
    <location>
        <begin position="111"/>
        <end position="136"/>
    </location>
</feature>
<name>A0AAE8F3M6_XANVA</name>
<reference evidence="2 3" key="1">
    <citation type="submission" date="2018-03" db="EMBL/GenBank/DDBJ databases">
        <authorList>
            <person name="Wu G."/>
        </authorList>
    </citation>
    <scope>NUCLEOTIDE SEQUENCE [LARGE SCALE GENOMIC DNA]</scope>
    <source>
        <strain evidence="2 3">SAM-118</strain>
    </source>
</reference>
<dbReference type="Proteomes" id="UP000284283">
    <property type="component" value="Unassembled WGS sequence"/>
</dbReference>
<evidence type="ECO:0000313" key="2">
    <source>
        <dbReference type="EMBL" id="RNK98159.1"/>
    </source>
</evidence>
<evidence type="ECO:0000313" key="3">
    <source>
        <dbReference type="Proteomes" id="UP000284283"/>
    </source>
</evidence>